<feature type="transmembrane region" description="Helical" evidence="1">
    <location>
        <begin position="286"/>
        <end position="306"/>
    </location>
</feature>
<feature type="transmembrane region" description="Helical" evidence="1">
    <location>
        <begin position="54"/>
        <end position="82"/>
    </location>
</feature>
<accession>A0A5M3MEJ2</accession>
<dbReference type="GeneID" id="19202197"/>
<feature type="transmembrane region" description="Helical" evidence="1">
    <location>
        <begin position="444"/>
        <end position="463"/>
    </location>
</feature>
<reference evidence="3" key="1">
    <citation type="journal article" date="2012" name="Science">
        <title>The Paleozoic origin of enzymatic lignin decomposition reconstructed from 31 fungal genomes.</title>
        <authorList>
            <person name="Floudas D."/>
            <person name="Binder M."/>
            <person name="Riley R."/>
            <person name="Barry K."/>
            <person name="Blanchette R.A."/>
            <person name="Henrissat B."/>
            <person name="Martinez A.T."/>
            <person name="Otillar R."/>
            <person name="Spatafora J.W."/>
            <person name="Yadav J.S."/>
            <person name="Aerts A."/>
            <person name="Benoit I."/>
            <person name="Boyd A."/>
            <person name="Carlson A."/>
            <person name="Copeland A."/>
            <person name="Coutinho P.M."/>
            <person name="de Vries R.P."/>
            <person name="Ferreira P."/>
            <person name="Findley K."/>
            <person name="Foster B."/>
            <person name="Gaskell J."/>
            <person name="Glotzer D."/>
            <person name="Gorecki P."/>
            <person name="Heitman J."/>
            <person name="Hesse C."/>
            <person name="Hori C."/>
            <person name="Igarashi K."/>
            <person name="Jurgens J.A."/>
            <person name="Kallen N."/>
            <person name="Kersten P."/>
            <person name="Kohler A."/>
            <person name="Kuees U."/>
            <person name="Kumar T.K.A."/>
            <person name="Kuo A."/>
            <person name="LaButti K."/>
            <person name="Larrondo L.F."/>
            <person name="Lindquist E."/>
            <person name="Ling A."/>
            <person name="Lombard V."/>
            <person name="Lucas S."/>
            <person name="Lundell T."/>
            <person name="Martin R."/>
            <person name="McLaughlin D.J."/>
            <person name="Morgenstern I."/>
            <person name="Morin E."/>
            <person name="Murat C."/>
            <person name="Nagy L.G."/>
            <person name="Nolan M."/>
            <person name="Ohm R.A."/>
            <person name="Patyshakuliyeva A."/>
            <person name="Rokas A."/>
            <person name="Ruiz-Duenas F.J."/>
            <person name="Sabat G."/>
            <person name="Salamov A."/>
            <person name="Samejima M."/>
            <person name="Schmutz J."/>
            <person name="Slot J.C."/>
            <person name="St John F."/>
            <person name="Stenlid J."/>
            <person name="Sun H."/>
            <person name="Sun S."/>
            <person name="Syed K."/>
            <person name="Tsang A."/>
            <person name="Wiebenga A."/>
            <person name="Young D."/>
            <person name="Pisabarro A."/>
            <person name="Eastwood D.C."/>
            <person name="Martin F."/>
            <person name="Cullen D."/>
            <person name="Grigoriev I.V."/>
            <person name="Hibbett D.S."/>
        </authorList>
    </citation>
    <scope>NUCLEOTIDE SEQUENCE [LARGE SCALE GENOMIC DNA]</scope>
    <source>
        <strain evidence="3">RWD-64-598 SS2</strain>
    </source>
</reference>
<dbReference type="KEGG" id="cput:CONPUDRAFT_146397"/>
<dbReference type="OrthoDB" id="2688021at2759"/>
<keyword evidence="1" id="KW-1133">Transmembrane helix</keyword>
<feature type="transmembrane region" description="Helical" evidence="1">
    <location>
        <begin position="357"/>
        <end position="377"/>
    </location>
</feature>
<feature type="transmembrane region" description="Helical" evidence="1">
    <location>
        <begin position="201"/>
        <end position="221"/>
    </location>
</feature>
<dbReference type="RefSeq" id="XP_007772829.1">
    <property type="nucleotide sequence ID" value="XM_007774639.1"/>
</dbReference>
<evidence type="ECO:0000313" key="2">
    <source>
        <dbReference type="EMBL" id="EIW77467.1"/>
    </source>
</evidence>
<dbReference type="Proteomes" id="UP000053558">
    <property type="component" value="Unassembled WGS sequence"/>
</dbReference>
<comment type="caution">
    <text evidence="2">The sequence shown here is derived from an EMBL/GenBank/DDBJ whole genome shotgun (WGS) entry which is preliminary data.</text>
</comment>
<dbReference type="AlphaFoldDB" id="A0A5M3MEJ2"/>
<evidence type="ECO:0000313" key="3">
    <source>
        <dbReference type="Proteomes" id="UP000053558"/>
    </source>
</evidence>
<keyword evidence="1" id="KW-0472">Membrane</keyword>
<name>A0A5M3MEJ2_CONPW</name>
<gene>
    <name evidence="2" type="ORF">CONPUDRAFT_146397</name>
</gene>
<proteinExistence type="predicted"/>
<feature type="transmembrane region" description="Helical" evidence="1">
    <location>
        <begin position="159"/>
        <end position="181"/>
    </location>
</feature>
<dbReference type="EMBL" id="JH711584">
    <property type="protein sequence ID" value="EIW77467.1"/>
    <property type="molecule type" value="Genomic_DNA"/>
</dbReference>
<organism evidence="2 3">
    <name type="scientific">Coniophora puteana (strain RWD-64-598)</name>
    <name type="common">Brown rot fungus</name>
    <dbReference type="NCBI Taxonomy" id="741705"/>
    <lineage>
        <taxon>Eukaryota</taxon>
        <taxon>Fungi</taxon>
        <taxon>Dikarya</taxon>
        <taxon>Basidiomycota</taxon>
        <taxon>Agaricomycotina</taxon>
        <taxon>Agaricomycetes</taxon>
        <taxon>Agaricomycetidae</taxon>
        <taxon>Boletales</taxon>
        <taxon>Coniophorineae</taxon>
        <taxon>Coniophoraceae</taxon>
        <taxon>Coniophora</taxon>
    </lineage>
</organism>
<protein>
    <submittedName>
        <fullName evidence="2">Uncharacterized protein</fullName>
    </submittedName>
</protein>
<keyword evidence="3" id="KW-1185">Reference proteome</keyword>
<keyword evidence="1" id="KW-0812">Transmembrane</keyword>
<sequence length="712" mass="79126">MSASISPPMSTTSSLVTTQQGLNRRLVEVPSLLRSPHKHLPPLPTLISGVSHRWLAYVILVCTASMGLACLALSIYLAIVIPGPDHPFAPGWDAESVASPEILKLGISGIVTLCVESLGYIHEITLRSALLSEDRLQFNTNGRLFTATKRRRWTGPNSVLSNIFMTICLMLSFTSASAIIATESAGNSSGNTWQFVSAWEIPLFTLGICILAQTSVVLCGLRTIPVATWSTTALSVTSDLIRLRYIRRNAGRCMCDISDASISVTPRAPLLIQPSAWQARRDIRRIILTMWLFTLLYAAWGAWWLVTSTHSQDEEYFKWNWTFFVGDNTPGTLWTSFKNEHSISTPKVWAIYYGFNLLQQGFLAIALHLAGIVACTLQDERSWRQATNPGGARSNISPVKSVFSSPLNAFVTLTKPLLHWMSSLSSFADTGINFIDMTWYPVQMLNLVFVLAVLMTILTILAVRRPRGPQPSAYVHIQTLANLIDEWPAEEDRLYWGDKGYYELEDGDDVCAHSWEIGERWRHAGTSSKLLGSVHPNALYALQSGDRIYIFTQEPIDGRPLRLPALNTTNVSCSSQRKPPSFPRHFDLGYCFCNELTTRKTVNVRAQATPTCRIQPTVERRPRATVYENQRGFSKSHPVLQKYTGSPGPALIILPQATVVQAPMKLSNSPLCYLAPIVTWRVNSYLYVAGREDLASSKGSVGSWRAQISTNV</sequence>
<evidence type="ECO:0000256" key="1">
    <source>
        <dbReference type="SAM" id="Phobius"/>
    </source>
</evidence>